<protein>
    <submittedName>
        <fullName evidence="2">Uncharacterized protein</fullName>
    </submittedName>
</protein>
<dbReference type="Proteomes" id="UP000823890">
    <property type="component" value="Unassembled WGS sequence"/>
</dbReference>
<sequence length="95" mass="10182">MLIVFGVSCAAVAVSTAGAVLTIGGLSDFLEMVQMMSESFVRGGLHWGDLVSLAFLMFLSWTLIIMTGFLAVILARTILIRSRFAGLLAEKKLSV</sequence>
<comment type="caution">
    <text evidence="2">The sequence shown here is derived from an EMBL/GenBank/DDBJ whole genome shotgun (WGS) entry which is preliminary data.</text>
</comment>
<organism evidence="2 3">
    <name type="scientific">Candidatus Mediterraneibacter faecipullorum</name>
    <dbReference type="NCBI Taxonomy" id="2838670"/>
    <lineage>
        <taxon>Bacteria</taxon>
        <taxon>Bacillati</taxon>
        <taxon>Bacillota</taxon>
        <taxon>Clostridia</taxon>
        <taxon>Lachnospirales</taxon>
        <taxon>Lachnospiraceae</taxon>
        <taxon>Mediterraneibacter</taxon>
    </lineage>
</organism>
<dbReference type="EMBL" id="DWWO01000112">
    <property type="protein sequence ID" value="HJC34782.1"/>
    <property type="molecule type" value="Genomic_DNA"/>
</dbReference>
<keyword evidence="1" id="KW-1133">Transmembrane helix</keyword>
<name>A0A9D2STN6_9FIRM</name>
<accession>A0A9D2STN6</accession>
<proteinExistence type="predicted"/>
<evidence type="ECO:0000313" key="3">
    <source>
        <dbReference type="Proteomes" id="UP000823890"/>
    </source>
</evidence>
<gene>
    <name evidence="2" type="ORF">H9758_09365</name>
</gene>
<evidence type="ECO:0000313" key="2">
    <source>
        <dbReference type="EMBL" id="HJC34782.1"/>
    </source>
</evidence>
<keyword evidence="1" id="KW-0472">Membrane</keyword>
<dbReference type="AlphaFoldDB" id="A0A9D2STN6"/>
<reference evidence="2" key="1">
    <citation type="journal article" date="2021" name="PeerJ">
        <title>Extensive microbial diversity within the chicken gut microbiome revealed by metagenomics and culture.</title>
        <authorList>
            <person name="Gilroy R."/>
            <person name="Ravi A."/>
            <person name="Getino M."/>
            <person name="Pursley I."/>
            <person name="Horton D.L."/>
            <person name="Alikhan N.F."/>
            <person name="Baker D."/>
            <person name="Gharbi K."/>
            <person name="Hall N."/>
            <person name="Watson M."/>
            <person name="Adriaenssens E.M."/>
            <person name="Foster-Nyarko E."/>
            <person name="Jarju S."/>
            <person name="Secka A."/>
            <person name="Antonio M."/>
            <person name="Oren A."/>
            <person name="Chaudhuri R.R."/>
            <person name="La Ragione R."/>
            <person name="Hildebrand F."/>
            <person name="Pallen M.J."/>
        </authorList>
    </citation>
    <scope>NUCLEOTIDE SEQUENCE</scope>
    <source>
        <strain evidence="2">ChiW19-954</strain>
    </source>
</reference>
<keyword evidence="1" id="KW-0812">Transmembrane</keyword>
<feature type="transmembrane region" description="Helical" evidence="1">
    <location>
        <begin position="50"/>
        <end position="75"/>
    </location>
</feature>
<evidence type="ECO:0000256" key="1">
    <source>
        <dbReference type="SAM" id="Phobius"/>
    </source>
</evidence>
<reference evidence="2" key="2">
    <citation type="submission" date="2021-04" db="EMBL/GenBank/DDBJ databases">
        <authorList>
            <person name="Gilroy R."/>
        </authorList>
    </citation>
    <scope>NUCLEOTIDE SEQUENCE</scope>
    <source>
        <strain evidence="2">ChiW19-954</strain>
    </source>
</reference>